<gene>
    <name evidence="1" type="ORF">KIW84_032115</name>
</gene>
<dbReference type="PANTHER" id="PTHR11439:SF455">
    <property type="entry name" value="RLK (RECEPTOR-LIKE PROTEIN KINASE) 8, PUTATIVE-RELATED"/>
    <property type="match status" value="1"/>
</dbReference>
<dbReference type="Gramene" id="Psat03G0211500-T1">
    <property type="protein sequence ID" value="KAI5426554.1"/>
    <property type="gene ID" value="KIW84_032115"/>
</dbReference>
<evidence type="ECO:0000313" key="1">
    <source>
        <dbReference type="EMBL" id="KAI5426554.1"/>
    </source>
</evidence>
<accession>A0A9D4XT17</accession>
<comment type="caution">
    <text evidence="1">The sequence shown here is derived from an EMBL/GenBank/DDBJ whole genome shotgun (WGS) entry which is preliminary data.</text>
</comment>
<keyword evidence="2" id="KW-1185">Reference proteome</keyword>
<dbReference type="PANTHER" id="PTHR11439">
    <property type="entry name" value="GAG-POL-RELATED RETROTRANSPOSON"/>
    <property type="match status" value="1"/>
</dbReference>
<dbReference type="EMBL" id="JAMSHJ010000003">
    <property type="protein sequence ID" value="KAI5426554.1"/>
    <property type="molecule type" value="Genomic_DNA"/>
</dbReference>
<dbReference type="AlphaFoldDB" id="A0A9D4XT17"/>
<evidence type="ECO:0000313" key="2">
    <source>
        <dbReference type="Proteomes" id="UP001058974"/>
    </source>
</evidence>
<dbReference type="CDD" id="cd09272">
    <property type="entry name" value="RNase_HI_RT_Ty1"/>
    <property type="match status" value="1"/>
</dbReference>
<name>A0A9D4XT17_PEA</name>
<sequence length="242" mass="27490">MATRRKYGIVQPRVHPTLLLTELESSTTYKMAMKDPKWMTAMNEEYSALLRNQTWTLISLPPNWKAIRPEKRYVVNKVCQFLYQPLNSHWIVVKRILRYLKGTLHHGMLLQPTSTQTPFSIGGFSDADWGSYPDDMKSTSGSCIFLGPNLVSWWSKKKILVARSSTKVEYKSLANSATEVLWIQSLLAELKIPSTTPVTFCDNLSTIAMSQISLSLHTLPKWLCGKKTQPYGRDRSDLTGSS</sequence>
<proteinExistence type="predicted"/>
<organism evidence="1 2">
    <name type="scientific">Pisum sativum</name>
    <name type="common">Garden pea</name>
    <name type="synonym">Lathyrus oleraceus</name>
    <dbReference type="NCBI Taxonomy" id="3888"/>
    <lineage>
        <taxon>Eukaryota</taxon>
        <taxon>Viridiplantae</taxon>
        <taxon>Streptophyta</taxon>
        <taxon>Embryophyta</taxon>
        <taxon>Tracheophyta</taxon>
        <taxon>Spermatophyta</taxon>
        <taxon>Magnoliopsida</taxon>
        <taxon>eudicotyledons</taxon>
        <taxon>Gunneridae</taxon>
        <taxon>Pentapetalae</taxon>
        <taxon>rosids</taxon>
        <taxon>fabids</taxon>
        <taxon>Fabales</taxon>
        <taxon>Fabaceae</taxon>
        <taxon>Papilionoideae</taxon>
        <taxon>50 kb inversion clade</taxon>
        <taxon>NPAAA clade</taxon>
        <taxon>Hologalegina</taxon>
        <taxon>IRL clade</taxon>
        <taxon>Fabeae</taxon>
        <taxon>Lathyrus</taxon>
    </lineage>
</organism>
<dbReference type="Proteomes" id="UP001058974">
    <property type="component" value="Chromosome 3"/>
</dbReference>
<reference evidence="1 2" key="1">
    <citation type="journal article" date="2022" name="Nat. Genet.">
        <title>Improved pea reference genome and pan-genome highlight genomic features and evolutionary characteristics.</title>
        <authorList>
            <person name="Yang T."/>
            <person name="Liu R."/>
            <person name="Luo Y."/>
            <person name="Hu S."/>
            <person name="Wang D."/>
            <person name="Wang C."/>
            <person name="Pandey M.K."/>
            <person name="Ge S."/>
            <person name="Xu Q."/>
            <person name="Li N."/>
            <person name="Li G."/>
            <person name="Huang Y."/>
            <person name="Saxena R.K."/>
            <person name="Ji Y."/>
            <person name="Li M."/>
            <person name="Yan X."/>
            <person name="He Y."/>
            <person name="Liu Y."/>
            <person name="Wang X."/>
            <person name="Xiang C."/>
            <person name="Varshney R.K."/>
            <person name="Ding H."/>
            <person name="Gao S."/>
            <person name="Zong X."/>
        </authorList>
    </citation>
    <scope>NUCLEOTIDE SEQUENCE [LARGE SCALE GENOMIC DNA]</scope>
    <source>
        <strain evidence="1 2">cv. Zhongwan 6</strain>
    </source>
</reference>
<protein>
    <submittedName>
        <fullName evidence="1">Uncharacterized protein</fullName>
    </submittedName>
</protein>